<reference evidence="2" key="1">
    <citation type="submission" date="2016-10" db="EMBL/GenBank/DDBJ databases">
        <authorList>
            <person name="Varghese N."/>
            <person name="Submissions S."/>
        </authorList>
    </citation>
    <scope>NUCLEOTIDE SEQUENCE [LARGE SCALE GENOMIC DNA]</scope>
    <source>
        <strain evidence="2">LMG 2223</strain>
    </source>
</reference>
<dbReference type="InterPro" id="IPR025320">
    <property type="entry name" value="DUF4225"/>
</dbReference>
<evidence type="ECO:0000313" key="2">
    <source>
        <dbReference type="Proteomes" id="UP000198600"/>
    </source>
</evidence>
<evidence type="ECO:0000313" key="1">
    <source>
        <dbReference type="EMBL" id="SDU90758.1"/>
    </source>
</evidence>
<name>A0A1H2MCT7_9PSED</name>
<dbReference type="STRING" id="46679.SAMN05216202_1425"/>
<organism evidence="1 2">
    <name type="scientific">Pseudomonas mucidolens</name>
    <dbReference type="NCBI Taxonomy" id="46679"/>
    <lineage>
        <taxon>Bacteria</taxon>
        <taxon>Pseudomonadati</taxon>
        <taxon>Pseudomonadota</taxon>
        <taxon>Gammaproteobacteria</taxon>
        <taxon>Pseudomonadales</taxon>
        <taxon>Pseudomonadaceae</taxon>
        <taxon>Pseudomonas</taxon>
    </lineage>
</organism>
<dbReference type="RefSeq" id="WP_084379167.1">
    <property type="nucleotide sequence ID" value="NZ_LS483433.1"/>
</dbReference>
<dbReference type="AlphaFoldDB" id="A0A1H2MCT7"/>
<dbReference type="Pfam" id="PF13988">
    <property type="entry name" value="DUF4225"/>
    <property type="match status" value="1"/>
</dbReference>
<sequence length="240" mass="25777">MKPTSANCIPGSCDYWMVSDAARKLGSQASTLGARHIKDGTLRLQFNREVAYYARSIVNDVEQGKKSPEQGLNDLKNEQNSLLSQSLEVAQKGVGAIAGALQFAAGAGICYGSVGTLCLFAGAPLMAHGANNAYENGRNLWEGRSDTQGPVRKGYQEAAKMMGGGAFEGDMAYGSVDLGLSAYGVGRLILKPDAWRLFRYVRADYVRGYENSSKAALTFEVVSDTATASSMYLETKNRDK</sequence>
<dbReference type="Proteomes" id="UP000198600">
    <property type="component" value="Chromosome I"/>
</dbReference>
<evidence type="ECO:0008006" key="3">
    <source>
        <dbReference type="Google" id="ProtNLM"/>
    </source>
</evidence>
<gene>
    <name evidence="1" type="ORF">SAMN05216202_1425</name>
</gene>
<proteinExistence type="predicted"/>
<accession>A0A1H2MCT7</accession>
<keyword evidence="2" id="KW-1185">Reference proteome</keyword>
<dbReference type="EMBL" id="LT629802">
    <property type="protein sequence ID" value="SDU90758.1"/>
    <property type="molecule type" value="Genomic_DNA"/>
</dbReference>
<protein>
    <recommendedName>
        <fullName evidence="3">DUF4225 domain-containing protein</fullName>
    </recommendedName>
</protein>